<evidence type="ECO:0000259" key="8">
    <source>
        <dbReference type="Pfam" id="PF01757"/>
    </source>
</evidence>
<sequence>MENNEYKLIDTSSDKEKDLSENESNSFEVIEIKNEQQEQLKNNQKRLYWADCLRIYSMFNIILFHCANYSYEKQLVMERNSNFIYVCIYNCFTAFGVPVFVMLSGTFFLNPNKPFTFSRLLKKNILRLFTSFYFWSAVNAFFNFIKEKGILSIFSLDFIKEFMIGFLKGEEYLWFILMITGCYLCIPFLRLFSNDVLLMKYFLGLWIFWGSLVPLIRDTLKICNIEALTDIFTTWIDRWHFNFTLEYIGYFVCGYYVFNYINIKSIKIRVILYILCILNFILYTSFSIWYELNNPSLFAYLRGDLSIFVIIYSIILEIFFKHEIGRINFSDKAIKVINKLSTLSFGMYLTHMVVRSLYFDVFNINQEDIGNIIHYSPLFGVPIIFILISGLSFLICYIISKIPILKRYVL</sequence>
<evidence type="ECO:0000313" key="9">
    <source>
        <dbReference type="EMBL" id="AWI67053.1"/>
    </source>
</evidence>
<dbReference type="EMBL" id="MH043899">
    <property type="protein sequence ID" value="AWI67053.1"/>
    <property type="molecule type" value="mRNA"/>
</dbReference>
<feature type="transmembrane region" description="Helical" evidence="7">
    <location>
        <begin position="239"/>
        <end position="258"/>
    </location>
</feature>
<feature type="transmembrane region" description="Helical" evidence="7">
    <location>
        <begin position="125"/>
        <end position="145"/>
    </location>
</feature>
<keyword evidence="3 7" id="KW-0812">Transmembrane</keyword>
<evidence type="ECO:0000256" key="7">
    <source>
        <dbReference type="SAM" id="Phobius"/>
    </source>
</evidence>
<evidence type="ECO:0000256" key="3">
    <source>
        <dbReference type="ARBA" id="ARBA00022692"/>
    </source>
</evidence>
<feature type="domain" description="Acyltransferase 3" evidence="8">
    <location>
        <begin position="48"/>
        <end position="400"/>
    </location>
</feature>
<feature type="transmembrane region" description="Helical" evidence="7">
    <location>
        <begin position="172"/>
        <end position="191"/>
    </location>
</feature>
<dbReference type="PANTHER" id="PTHR40074:SF2">
    <property type="entry name" value="O-ACETYLTRANSFERASE WECH"/>
    <property type="match status" value="1"/>
</dbReference>
<dbReference type="PANTHER" id="PTHR40074">
    <property type="entry name" value="O-ACETYLTRANSFERASE WECH"/>
    <property type="match status" value="1"/>
</dbReference>
<organism evidence="9">
    <name type="scientific">Anaeromyces contortus</name>
    <dbReference type="NCBI Taxonomy" id="2170304"/>
    <lineage>
        <taxon>Eukaryota</taxon>
        <taxon>Fungi</taxon>
        <taxon>Fungi incertae sedis</taxon>
        <taxon>Chytridiomycota</taxon>
        <taxon>Chytridiomycota incertae sedis</taxon>
        <taxon>Neocallimastigomycetes</taxon>
        <taxon>Neocallimastigales</taxon>
        <taxon>Neocallimastigaceae</taxon>
        <taxon>Anaeromyces</taxon>
    </lineage>
</organism>
<dbReference type="InterPro" id="IPR002656">
    <property type="entry name" value="Acyl_transf_3_dom"/>
</dbReference>
<feature type="transmembrane region" description="Helical" evidence="7">
    <location>
        <begin position="340"/>
        <end position="358"/>
    </location>
</feature>
<keyword evidence="5 7" id="KW-0472">Membrane</keyword>
<feature type="region of interest" description="Disordered" evidence="6">
    <location>
        <begin position="1"/>
        <end position="22"/>
    </location>
</feature>
<feature type="transmembrane region" description="Helical" evidence="7">
    <location>
        <begin position="378"/>
        <end position="400"/>
    </location>
</feature>
<evidence type="ECO:0000256" key="2">
    <source>
        <dbReference type="ARBA" id="ARBA00022475"/>
    </source>
</evidence>
<feature type="transmembrane region" description="Helical" evidence="7">
    <location>
        <begin position="83"/>
        <end position="104"/>
    </location>
</feature>
<dbReference type="AlphaFoldDB" id="A0A2S1TZG3"/>
<reference evidence="9" key="1">
    <citation type="submission" date="2018-03" db="EMBL/GenBank/DDBJ databases">
        <title>Horizontal gene transfer is an indispensable driver in forging the evolution of the Neocallimastigomycota as a distinct gut-dwelling fungal lineage.</title>
        <authorList>
            <person name="Murphy C.L."/>
            <person name="Youssef N.H."/>
            <person name="Elshahed M.S."/>
        </authorList>
    </citation>
    <scope>NUCLEOTIDE SEQUENCE</scope>
    <source>
        <strain evidence="9">C3G</strain>
    </source>
</reference>
<keyword evidence="4 7" id="KW-1133">Transmembrane helix</keyword>
<dbReference type="GO" id="GO:0005886">
    <property type="term" value="C:plasma membrane"/>
    <property type="evidence" value="ECO:0007669"/>
    <property type="project" value="UniProtKB-SubCell"/>
</dbReference>
<dbReference type="GO" id="GO:0016413">
    <property type="term" value="F:O-acetyltransferase activity"/>
    <property type="evidence" value="ECO:0007669"/>
    <property type="project" value="TreeGrafter"/>
</dbReference>
<keyword evidence="9" id="KW-0808">Transferase</keyword>
<proteinExistence type="evidence at transcript level"/>
<evidence type="ECO:0000256" key="5">
    <source>
        <dbReference type="ARBA" id="ARBA00023136"/>
    </source>
</evidence>
<accession>A0A2S1TZG3</accession>
<feature type="compositionally biased region" description="Basic and acidic residues" evidence="6">
    <location>
        <begin position="1"/>
        <end position="20"/>
    </location>
</feature>
<evidence type="ECO:0000256" key="4">
    <source>
        <dbReference type="ARBA" id="ARBA00022989"/>
    </source>
</evidence>
<keyword evidence="2" id="KW-1003">Cell membrane</keyword>
<dbReference type="Pfam" id="PF01757">
    <property type="entry name" value="Acyl_transf_3"/>
    <property type="match status" value="1"/>
</dbReference>
<feature type="transmembrane region" description="Helical" evidence="7">
    <location>
        <begin position="296"/>
        <end position="320"/>
    </location>
</feature>
<protein>
    <submittedName>
        <fullName evidence="9">Acytransferase</fullName>
    </submittedName>
</protein>
<name>A0A2S1TZG3_9FUNG</name>
<evidence type="ECO:0000256" key="1">
    <source>
        <dbReference type="ARBA" id="ARBA00004651"/>
    </source>
</evidence>
<feature type="transmembrane region" description="Helical" evidence="7">
    <location>
        <begin position="270"/>
        <end position="290"/>
    </location>
</feature>
<evidence type="ECO:0000256" key="6">
    <source>
        <dbReference type="SAM" id="MobiDB-lite"/>
    </source>
</evidence>
<dbReference type="GO" id="GO:0009246">
    <property type="term" value="P:enterobacterial common antigen biosynthetic process"/>
    <property type="evidence" value="ECO:0007669"/>
    <property type="project" value="TreeGrafter"/>
</dbReference>
<comment type="subcellular location">
    <subcellularLocation>
        <location evidence="1">Cell membrane</location>
        <topology evidence="1">Multi-pass membrane protein</topology>
    </subcellularLocation>
</comment>